<reference evidence="5 6" key="1">
    <citation type="journal article" date="2013" name="Genome Biol.">
        <title>Genome of Acanthamoeba castellanii highlights extensive lateral gene transfer and early evolution of tyrosine kinase signaling.</title>
        <authorList>
            <person name="Clarke M."/>
            <person name="Lohan A.J."/>
            <person name="Liu B."/>
            <person name="Lagkouvardos I."/>
            <person name="Roy S."/>
            <person name="Zafar N."/>
            <person name="Bertelli C."/>
            <person name="Schilde C."/>
            <person name="Kianianmomeni A."/>
            <person name="Burglin T.R."/>
            <person name="Frech C."/>
            <person name="Turcotte B."/>
            <person name="Kopec K.O."/>
            <person name="Synnott J.M."/>
            <person name="Choo C."/>
            <person name="Paponov I."/>
            <person name="Finkler A."/>
            <person name="Soon Heng Tan C."/>
            <person name="Hutchins A.P."/>
            <person name="Weinmeier T."/>
            <person name="Rattei T."/>
            <person name="Chu J.S."/>
            <person name="Gimenez G."/>
            <person name="Irimia M."/>
            <person name="Rigden D.J."/>
            <person name="Fitzpatrick D.A."/>
            <person name="Lorenzo-Morales J."/>
            <person name="Bateman A."/>
            <person name="Chiu C.H."/>
            <person name="Tang P."/>
            <person name="Hegemann P."/>
            <person name="Fromm H."/>
            <person name="Raoult D."/>
            <person name="Greub G."/>
            <person name="Miranda-Saavedra D."/>
            <person name="Chen N."/>
            <person name="Nash P."/>
            <person name="Ginger M.L."/>
            <person name="Horn M."/>
            <person name="Schaap P."/>
            <person name="Caler L."/>
            <person name="Loftus B."/>
        </authorList>
    </citation>
    <scope>NUCLEOTIDE SEQUENCE [LARGE SCALE GENOMIC DNA]</scope>
    <source>
        <strain evidence="5 6">Neff</strain>
    </source>
</reference>
<dbReference type="InterPro" id="IPR029052">
    <property type="entry name" value="Metallo-depent_PP-like"/>
</dbReference>
<dbReference type="GeneID" id="14922257"/>
<organism evidence="5 6">
    <name type="scientific">Acanthamoeba castellanii (strain ATCC 30010 / Neff)</name>
    <dbReference type="NCBI Taxonomy" id="1257118"/>
    <lineage>
        <taxon>Eukaryota</taxon>
        <taxon>Amoebozoa</taxon>
        <taxon>Discosea</taxon>
        <taxon>Longamoebia</taxon>
        <taxon>Centramoebida</taxon>
        <taxon>Acanthamoebidae</taxon>
        <taxon>Acanthamoeba</taxon>
    </lineage>
</organism>
<name>L8H874_ACACF</name>
<feature type="region of interest" description="Disordered" evidence="1">
    <location>
        <begin position="438"/>
        <end position="457"/>
    </location>
</feature>
<dbReference type="PANTHER" id="PTHR33987:SF1">
    <property type="entry name" value="CALCINEURIN-LIKE METALLO-PHOSPHOESTERASE SUPERFAMILY PROTEIN"/>
    <property type="match status" value="1"/>
</dbReference>
<dbReference type="RefSeq" id="XP_004345909.1">
    <property type="nucleotide sequence ID" value="XM_004345859.1"/>
</dbReference>
<feature type="transmembrane region" description="Helical" evidence="2">
    <location>
        <begin position="410"/>
        <end position="430"/>
    </location>
</feature>
<evidence type="ECO:0000256" key="2">
    <source>
        <dbReference type="SAM" id="Phobius"/>
    </source>
</evidence>
<dbReference type="InterPro" id="IPR038607">
    <property type="entry name" value="PhoD-like_sf"/>
</dbReference>
<evidence type="ECO:0000313" key="5">
    <source>
        <dbReference type="EMBL" id="ELR21365.1"/>
    </source>
</evidence>
<dbReference type="VEuPathDB" id="AmoebaDB:ACA1_182990"/>
<dbReference type="Pfam" id="PF09423">
    <property type="entry name" value="PhoD"/>
    <property type="match status" value="1"/>
</dbReference>
<accession>L8H874</accession>
<keyword evidence="2" id="KW-0472">Membrane</keyword>
<dbReference type="Gene3D" id="3.60.21.70">
    <property type="entry name" value="PhoD-like phosphatase"/>
    <property type="match status" value="1"/>
</dbReference>
<dbReference type="CDD" id="cd07389">
    <property type="entry name" value="MPP_PhoD"/>
    <property type="match status" value="1"/>
</dbReference>
<sequence length="457" mass="51692">MKKMSGMAAVLAVCMALLSHSFVVGVPLSEGMQSPEQPLTRLAFGSCSKHDRPQPLWSPISDFQPQLWIWLGDVVYADTKHFPMFWEPSPVSVMKAKYDAQKARPAYHNFSSSTPIIGTWDDHDYGVNNGGAAYLEREQSKQLFLDFFDEPKAYIHIRTSARWTRNGVYGAYTFGPAGKRVKVILLDVRYNRDDPTVPDRDILGEEQWQWFERELRESDAQINFVGSGIQVLPRDKPVQEKWTNFPRSLARLEKTLQLSKGTVVLLSGDVHYAEIFKTRPRCGAEAKHYEGIYEITSSGMTHCLHDHFPLGFGHSIFNAVMGSKWRVSGGFEHRNFGTIEIAWGEETGHPTEIQVSIRGEAGQKALEQTIVVGAKSDDEHRCMIDAEVSGYESAQDSWMTWHSDVFINSLNYAILASPAVVVLVLAILIYRRRSQHSNHVQSKSSNTKKRVNKKKTK</sequence>
<evidence type="ECO:0000256" key="3">
    <source>
        <dbReference type="SAM" id="SignalP"/>
    </source>
</evidence>
<feature type="chain" id="PRO_5003990505" evidence="3">
    <location>
        <begin position="26"/>
        <end position="457"/>
    </location>
</feature>
<dbReference type="OMA" id="AHEPELW"/>
<protein>
    <submittedName>
        <fullName evidence="5">Alkaline phosphatase D domain containing protein</fullName>
    </submittedName>
</protein>
<evidence type="ECO:0000313" key="6">
    <source>
        <dbReference type="Proteomes" id="UP000011083"/>
    </source>
</evidence>
<keyword evidence="3" id="KW-0732">Signal</keyword>
<dbReference type="EMBL" id="KB007904">
    <property type="protein sequence ID" value="ELR21365.1"/>
    <property type="molecule type" value="Genomic_DNA"/>
</dbReference>
<dbReference type="PANTHER" id="PTHR33987">
    <property type="entry name" value="CALCINEURIN-LIKE METALLO-PHOSPHOESTERASE SUPERFAMILY PROTEIN"/>
    <property type="match status" value="1"/>
</dbReference>
<keyword evidence="2" id="KW-1133">Transmembrane helix</keyword>
<proteinExistence type="predicted"/>
<keyword evidence="6" id="KW-1185">Reference proteome</keyword>
<dbReference type="KEGG" id="acan:ACA1_182990"/>
<feature type="domain" description="PhoD-like phosphatase metallophosphatase" evidence="4">
    <location>
        <begin position="43"/>
        <end position="301"/>
    </location>
</feature>
<dbReference type="OrthoDB" id="10266805at2759"/>
<dbReference type="Proteomes" id="UP000011083">
    <property type="component" value="Unassembled WGS sequence"/>
</dbReference>
<gene>
    <name evidence="5" type="ORF">ACA1_182990</name>
</gene>
<dbReference type="SUPFAM" id="SSF56300">
    <property type="entry name" value="Metallo-dependent phosphatases"/>
    <property type="match status" value="1"/>
</dbReference>
<feature type="signal peptide" evidence="3">
    <location>
        <begin position="1"/>
        <end position="25"/>
    </location>
</feature>
<dbReference type="InterPro" id="IPR018946">
    <property type="entry name" value="PhoD-like_MPP"/>
</dbReference>
<keyword evidence="2" id="KW-0812">Transmembrane</keyword>
<evidence type="ECO:0000259" key="4">
    <source>
        <dbReference type="Pfam" id="PF09423"/>
    </source>
</evidence>
<evidence type="ECO:0000256" key="1">
    <source>
        <dbReference type="SAM" id="MobiDB-lite"/>
    </source>
</evidence>
<feature type="compositionally biased region" description="Basic residues" evidence="1">
    <location>
        <begin position="446"/>
        <end position="457"/>
    </location>
</feature>
<dbReference type="STRING" id="1257118.L8H874"/>
<dbReference type="AlphaFoldDB" id="L8H874"/>